<evidence type="ECO:0000313" key="2">
    <source>
        <dbReference type="EMBL" id="MCV7026895.1"/>
    </source>
</evidence>
<dbReference type="RefSeq" id="WP_067388410.1">
    <property type="nucleotide sequence ID" value="NZ_BCTA01000026.1"/>
</dbReference>
<dbReference type="InterPro" id="IPR022536">
    <property type="entry name" value="EspC"/>
</dbReference>
<reference evidence="2" key="2">
    <citation type="submission" date="2020-07" db="EMBL/GenBank/DDBJ databases">
        <authorList>
            <person name="Pettersson B.M.F."/>
            <person name="Behra P.R.K."/>
            <person name="Ramesh M."/>
            <person name="Das S."/>
            <person name="Dasgupta S."/>
            <person name="Kirsebom L.A."/>
        </authorList>
    </citation>
    <scope>NUCLEOTIDE SEQUENCE</scope>
    <source>
        <strain evidence="2">DSM 44203</strain>
    </source>
</reference>
<reference evidence="1 3" key="1">
    <citation type="journal article" date="2016" name="Genome Announc.">
        <title>Draft Genome Sequences of Five Rapidly Growing Mycobacterium Species, M. thermoresistibile, M. fortuitum subsp. acetamidolyticum, M. canariasense, M. brisbanense, and M. novocastrense.</title>
        <authorList>
            <person name="Katahira K."/>
            <person name="Ogura Y."/>
            <person name="Gotoh Y."/>
            <person name="Hayashi T."/>
        </authorList>
    </citation>
    <scope>NUCLEOTIDE SEQUENCE [LARGE SCALE GENOMIC DNA]</scope>
    <source>
        <strain evidence="1 3">JCM18114</strain>
    </source>
</reference>
<evidence type="ECO:0008006" key="5">
    <source>
        <dbReference type="Google" id="ProtNLM"/>
    </source>
</evidence>
<name>A0AAW5STM3_MYCNV</name>
<dbReference type="AlphaFoldDB" id="A0AAW5STM3"/>
<dbReference type="Proteomes" id="UP000069773">
    <property type="component" value="Unassembled WGS sequence"/>
</dbReference>
<dbReference type="Pfam" id="PF10824">
    <property type="entry name" value="T7SS_ESX_EspC"/>
    <property type="match status" value="1"/>
</dbReference>
<gene>
    <name evidence="2" type="ORF">H7I77_26720</name>
    <name evidence="1" type="ORF">RMCN_1728</name>
</gene>
<keyword evidence="3" id="KW-1185">Reference proteome</keyword>
<dbReference type="EMBL" id="BCTA01000026">
    <property type="protein sequence ID" value="GAT08595.1"/>
    <property type="molecule type" value="Genomic_DNA"/>
</dbReference>
<evidence type="ECO:0000313" key="1">
    <source>
        <dbReference type="EMBL" id="GAT08595.1"/>
    </source>
</evidence>
<protein>
    <recommendedName>
        <fullName evidence="5">ESX-1 secretion-associated protein</fullName>
    </recommendedName>
</protein>
<proteinExistence type="predicted"/>
<reference evidence="2" key="3">
    <citation type="journal article" date="2022" name="BMC Genomics">
        <title>Comparative genome analysis of mycobacteria focusing on tRNA and non-coding RNA.</title>
        <authorList>
            <person name="Behra P.R.K."/>
            <person name="Pettersson B.M.F."/>
            <person name="Ramesh M."/>
            <person name="Das S."/>
            <person name="Dasgupta S."/>
            <person name="Kirsebom L.A."/>
        </authorList>
    </citation>
    <scope>NUCLEOTIDE SEQUENCE</scope>
    <source>
        <strain evidence="2">DSM 44203</strain>
    </source>
</reference>
<dbReference type="EMBL" id="JACKTI010000073">
    <property type="protein sequence ID" value="MCV7026895.1"/>
    <property type="molecule type" value="Genomic_DNA"/>
</dbReference>
<comment type="caution">
    <text evidence="2">The sequence shown here is derived from an EMBL/GenBank/DDBJ whole genome shotgun (WGS) entry which is preliminary data.</text>
</comment>
<evidence type="ECO:0000313" key="3">
    <source>
        <dbReference type="Proteomes" id="UP000069773"/>
    </source>
</evidence>
<dbReference type="Proteomes" id="UP001207528">
    <property type="component" value="Unassembled WGS sequence"/>
</dbReference>
<organism evidence="2 4">
    <name type="scientific">Mycolicibacterium novocastrense</name>
    <name type="common">Mycobacterium novocastrense</name>
    <dbReference type="NCBI Taxonomy" id="59813"/>
    <lineage>
        <taxon>Bacteria</taxon>
        <taxon>Bacillati</taxon>
        <taxon>Actinomycetota</taxon>
        <taxon>Actinomycetes</taxon>
        <taxon>Mycobacteriales</taxon>
        <taxon>Mycobacteriaceae</taxon>
        <taxon>Mycolicibacterium</taxon>
    </lineage>
</organism>
<evidence type="ECO:0000313" key="4">
    <source>
        <dbReference type="Proteomes" id="UP001207528"/>
    </source>
</evidence>
<dbReference type="GO" id="GO:0009306">
    <property type="term" value="P:protein secretion"/>
    <property type="evidence" value="ECO:0007669"/>
    <property type="project" value="InterPro"/>
</dbReference>
<sequence>MSDDDLRVSAAHLDDLAARHDRTATDTLAMSRIADDLPAAIANTHGTIAAPTAGALDAVLTSRDHAGVAAAESSTALSDELTDAAARYDRADEAAASTLSTQMRTDQP</sequence>
<accession>A0AAW5STM3</accession>